<gene>
    <name evidence="3" type="ORF">AM588_10006773</name>
</gene>
<feature type="region of interest" description="Disordered" evidence="1">
    <location>
        <begin position="81"/>
        <end position="114"/>
    </location>
</feature>
<evidence type="ECO:0008006" key="5">
    <source>
        <dbReference type="Google" id="ProtNLM"/>
    </source>
</evidence>
<keyword evidence="2" id="KW-0472">Membrane</keyword>
<dbReference type="EMBL" id="LNFP01000330">
    <property type="protein sequence ID" value="KUF94033.1"/>
    <property type="molecule type" value="Genomic_DNA"/>
</dbReference>
<proteinExistence type="predicted"/>
<feature type="transmembrane region" description="Helical" evidence="2">
    <location>
        <begin position="255"/>
        <end position="277"/>
    </location>
</feature>
<dbReference type="AlphaFoldDB" id="A0A0W8DCC4"/>
<comment type="caution">
    <text evidence="3">The sequence shown here is derived from an EMBL/GenBank/DDBJ whole genome shotgun (WGS) entry which is preliminary data.</text>
</comment>
<keyword evidence="2" id="KW-0812">Transmembrane</keyword>
<reference evidence="3 4" key="1">
    <citation type="submission" date="2015-11" db="EMBL/GenBank/DDBJ databases">
        <title>Genomes and virulence difference between two physiological races of Phytophthora nicotianae.</title>
        <authorList>
            <person name="Liu H."/>
            <person name="Ma X."/>
            <person name="Yu H."/>
            <person name="Fang D."/>
            <person name="Li Y."/>
            <person name="Wang X."/>
            <person name="Wang W."/>
            <person name="Dong Y."/>
            <person name="Xiao B."/>
        </authorList>
    </citation>
    <scope>NUCLEOTIDE SEQUENCE [LARGE SCALE GENOMIC DNA]</scope>
    <source>
        <strain evidence="4">race 1</strain>
    </source>
</reference>
<protein>
    <recommendedName>
        <fullName evidence="5">PiggyBac transposable element-derived protein domain-containing protein</fullName>
    </recommendedName>
</protein>
<evidence type="ECO:0000313" key="4">
    <source>
        <dbReference type="Proteomes" id="UP000054636"/>
    </source>
</evidence>
<evidence type="ECO:0000313" key="3">
    <source>
        <dbReference type="EMBL" id="KUF94033.1"/>
    </source>
</evidence>
<feature type="compositionally biased region" description="Low complexity" evidence="1">
    <location>
        <begin position="100"/>
        <end position="114"/>
    </location>
</feature>
<evidence type="ECO:0000256" key="2">
    <source>
        <dbReference type="SAM" id="Phobius"/>
    </source>
</evidence>
<sequence>MQGVDRLDQIRGRFSTADGHSYKRWNKKLALALIDVARSNAYLTRHLVQAEPVTRDPHRKFVMELVGELLNGQWKNAPSDGRMLYSGELGDEGEGGQLNTPSSQPSPSVVAVPPTTTCSSVASRQIHAEKSRKRRRCIVCRWEGRYPTEVINYCLTHGVGLCRVVHDLPAKPWMCPSTTSTCWDKFHQLYYPNALFTERENVRRHSKLAKLKDAREPRSQAVRRPATARQIAYGQISEVPTITHLTTKEMMINRVLLLSGLAVMLRLGWLRLAVAIFRLG</sequence>
<name>A0A0W8DCC4_PHYNI</name>
<keyword evidence="2" id="KW-1133">Transmembrane helix</keyword>
<dbReference type="Proteomes" id="UP000054636">
    <property type="component" value="Unassembled WGS sequence"/>
</dbReference>
<accession>A0A0W8DCC4</accession>
<evidence type="ECO:0000256" key="1">
    <source>
        <dbReference type="SAM" id="MobiDB-lite"/>
    </source>
</evidence>
<organism evidence="3 4">
    <name type="scientific">Phytophthora nicotianae</name>
    <name type="common">Potato buckeye rot agent</name>
    <name type="synonym">Phytophthora parasitica</name>
    <dbReference type="NCBI Taxonomy" id="4792"/>
    <lineage>
        <taxon>Eukaryota</taxon>
        <taxon>Sar</taxon>
        <taxon>Stramenopiles</taxon>
        <taxon>Oomycota</taxon>
        <taxon>Peronosporomycetes</taxon>
        <taxon>Peronosporales</taxon>
        <taxon>Peronosporaceae</taxon>
        <taxon>Phytophthora</taxon>
    </lineage>
</organism>